<gene>
    <name evidence="2" type="ORF">GCM10008111_18330</name>
</gene>
<keyword evidence="2" id="KW-0808">Transferase</keyword>
<dbReference type="Pfam" id="PF00535">
    <property type="entry name" value="Glycos_transf_2"/>
    <property type="match status" value="1"/>
</dbReference>
<feature type="domain" description="Glycosyltransferase 2-like" evidence="1">
    <location>
        <begin position="2"/>
        <end position="91"/>
    </location>
</feature>
<organism evidence="2 3">
    <name type="scientific">Alishewanella tabrizica</name>
    <dbReference type="NCBI Taxonomy" id="671278"/>
    <lineage>
        <taxon>Bacteria</taxon>
        <taxon>Pseudomonadati</taxon>
        <taxon>Pseudomonadota</taxon>
        <taxon>Gammaproteobacteria</taxon>
        <taxon>Alteromonadales</taxon>
        <taxon>Alteromonadaceae</taxon>
        <taxon>Alishewanella</taxon>
    </lineage>
</organism>
<dbReference type="PANTHER" id="PTHR22916:SF3">
    <property type="entry name" value="UDP-GLCNAC:BETAGAL BETA-1,3-N-ACETYLGLUCOSAMINYLTRANSFERASE-LIKE PROTEIN 1"/>
    <property type="match status" value="1"/>
</dbReference>
<evidence type="ECO:0000313" key="3">
    <source>
        <dbReference type="Proteomes" id="UP000634667"/>
    </source>
</evidence>
<reference evidence="3" key="1">
    <citation type="journal article" date="2019" name="Int. J. Syst. Evol. Microbiol.">
        <title>The Global Catalogue of Microorganisms (GCM) 10K type strain sequencing project: providing services to taxonomists for standard genome sequencing and annotation.</title>
        <authorList>
            <consortium name="The Broad Institute Genomics Platform"/>
            <consortium name="The Broad Institute Genome Sequencing Center for Infectious Disease"/>
            <person name="Wu L."/>
            <person name="Ma J."/>
        </authorList>
    </citation>
    <scope>NUCLEOTIDE SEQUENCE [LARGE SCALE GENOMIC DNA]</scope>
    <source>
        <strain evidence="3">KCTC 23723</strain>
    </source>
</reference>
<accession>A0ABQ2WNU0</accession>
<dbReference type="InterPro" id="IPR001173">
    <property type="entry name" value="Glyco_trans_2-like"/>
</dbReference>
<dbReference type="SUPFAM" id="SSF53448">
    <property type="entry name" value="Nucleotide-diphospho-sugar transferases"/>
    <property type="match status" value="1"/>
</dbReference>
<protein>
    <submittedName>
        <fullName evidence="2">Glycosyl transferase</fullName>
    </submittedName>
</protein>
<dbReference type="InterPro" id="IPR029044">
    <property type="entry name" value="Nucleotide-diphossugar_trans"/>
</dbReference>
<name>A0ABQ2WNU0_9ALTE</name>
<sequence length="299" mass="34419">MLNQSYTNIEVIVVNDGSDEEHLTQYHDIERNTDNRVKFLYLPKRPNGHGPSFARNTAAYQSTGKFIAFLDDDDLWTDTEHLARFVDTFQSAGQLELYFTNQNAICADGTKAEKPLWLDSLNDSVSKQLTLTPSAVLAKPEWLFSASGFAHLNCTIVDKALFNNVNGFDESLRYEEDKDLFWRLVDNATFIVFDSNYIAQHHIPEKRVSASNALDNLNKREIQLRIAEKNLLIAKNYELKKACKKSIKYSCKHISELFNKKKSFKLAYYYAVRALAIEFNLKWASFTALVFIKMISREK</sequence>
<keyword evidence="3" id="KW-1185">Reference proteome</keyword>
<evidence type="ECO:0000313" key="2">
    <source>
        <dbReference type="EMBL" id="GGW62698.1"/>
    </source>
</evidence>
<comment type="caution">
    <text evidence="2">The sequence shown here is derived from an EMBL/GenBank/DDBJ whole genome shotgun (WGS) entry which is preliminary data.</text>
</comment>
<evidence type="ECO:0000259" key="1">
    <source>
        <dbReference type="Pfam" id="PF00535"/>
    </source>
</evidence>
<dbReference type="Proteomes" id="UP000634667">
    <property type="component" value="Unassembled WGS sequence"/>
</dbReference>
<dbReference type="Gene3D" id="3.90.550.10">
    <property type="entry name" value="Spore Coat Polysaccharide Biosynthesis Protein SpsA, Chain A"/>
    <property type="match status" value="1"/>
</dbReference>
<proteinExistence type="predicted"/>
<dbReference type="EMBL" id="BMYR01000007">
    <property type="protein sequence ID" value="GGW62698.1"/>
    <property type="molecule type" value="Genomic_DNA"/>
</dbReference>
<dbReference type="GO" id="GO:0016740">
    <property type="term" value="F:transferase activity"/>
    <property type="evidence" value="ECO:0007669"/>
    <property type="project" value="UniProtKB-KW"/>
</dbReference>
<dbReference type="PANTHER" id="PTHR22916">
    <property type="entry name" value="GLYCOSYLTRANSFERASE"/>
    <property type="match status" value="1"/>
</dbReference>